<feature type="transmembrane region" description="Helical" evidence="12">
    <location>
        <begin position="190"/>
        <end position="212"/>
    </location>
</feature>
<accession>A0A812B9L7</accession>
<feature type="compositionally biased region" description="Polar residues" evidence="11">
    <location>
        <begin position="385"/>
        <end position="399"/>
    </location>
</feature>
<comment type="subcellular location">
    <subcellularLocation>
        <location evidence="1">Cell membrane</location>
        <topology evidence="1">Multi-pass membrane protein</topology>
    </subcellularLocation>
</comment>
<feature type="region of interest" description="Disordered" evidence="11">
    <location>
        <begin position="684"/>
        <end position="705"/>
    </location>
</feature>
<dbReference type="SUPFAM" id="SSF81321">
    <property type="entry name" value="Family A G protein-coupled receptor-like"/>
    <property type="match status" value="1"/>
</dbReference>
<reference evidence="14" key="1">
    <citation type="submission" date="2021-01" db="EMBL/GenBank/DDBJ databases">
        <authorList>
            <person name="Li R."/>
            <person name="Bekaert M."/>
        </authorList>
    </citation>
    <scope>NUCLEOTIDE SEQUENCE</scope>
    <source>
        <strain evidence="14">Farmed</strain>
    </source>
</reference>
<comment type="similarity">
    <text evidence="10">Belongs to the G-protein coupled receptor 1 family.</text>
</comment>
<feature type="transmembrane region" description="Helical" evidence="12">
    <location>
        <begin position="140"/>
        <end position="170"/>
    </location>
</feature>
<feature type="compositionally biased region" description="Polar residues" evidence="11">
    <location>
        <begin position="312"/>
        <end position="329"/>
    </location>
</feature>
<evidence type="ECO:0000256" key="7">
    <source>
        <dbReference type="ARBA" id="ARBA00023157"/>
    </source>
</evidence>
<keyword evidence="9 10" id="KW-0807">Transducer</keyword>
<feature type="transmembrane region" description="Helical" evidence="12">
    <location>
        <begin position="112"/>
        <end position="134"/>
    </location>
</feature>
<evidence type="ECO:0000256" key="5">
    <source>
        <dbReference type="ARBA" id="ARBA00023040"/>
    </source>
</evidence>
<dbReference type="PROSITE" id="PS50262">
    <property type="entry name" value="G_PROTEIN_RECEP_F1_2"/>
    <property type="match status" value="1"/>
</dbReference>
<keyword evidence="4 12" id="KW-1133">Transmembrane helix</keyword>
<feature type="domain" description="G-protein coupled receptors family 1 profile" evidence="13">
    <location>
        <begin position="91"/>
        <end position="780"/>
    </location>
</feature>
<sequence>MADTVNGVTIGFEPRTAPTEYFYFLHISSYPEVSNTDTIFINDSTLSISVTTAQTTTPEISANSPIGGREFWEQCLIAVVLSSIALAAMIGNVLVIAAVWRYRRLRSVTNCFVVSLALADLLVSILVLPLNIVVEVTGQWLFGSIVCDLWVSSDVLLCTSSILNLCCISLDRYFAITRPLIYSTRRNKRLAIFMVAVAWGLAAVVTCPPIFGWKEEGRDLADGCSLTRDPGYIIYSSCGSFFIPLLVMLFVYARIYHVASKREKRLRPYWRTFFDGHQRQQSSNNEGAVCKRQFVSSSSVDGDNSHGPPLSSPTSACPTVGHSRSTSLVTGERPSSLIRDRTAPTENDEFNCRITGHRNEKGFLRRFKSSLRRCSKTQSRRFCNRTEGTTIPGTSNQAPTRHEVRLTNTSEHSGGGGSSNNRRISNSSNSTCSNNKIKPSKNKLRLFSSCYPHHQQQSHYHQQLYRSNDNHEATDVTERNVALTPSMTQASVPLLTPAASFNDDFNSGEEDEPAITLVNIKTNREDEKDSTKLPLSHSNVSQCNSSRKSGTTKTTTNRRSDNISSGYRPLLPRRLLHSSSSNQKPSYDRSGHNTDPYTDRGRLKRRLGLDRRRMIPRRYITSLSSRTSRLSLKSCRPTLEITPPSPSPRSNRPVSTSIATSIISTTTTSSADAIASAARRLDGESASSRHLTRLPAGPEEASVAENRRRNRVVERSLYMKERKTAKTLAIVVGCFVVCWLPFFLIYVIDVFCTQCHVTPTLFSALTWLGYFNSALNPLIYALYNTGFRHAFWNLTFGLCFAGERRSTHLLPSVTSYGGRAVTGGANLKSAFSTVTDMK</sequence>
<evidence type="ECO:0000256" key="4">
    <source>
        <dbReference type="ARBA" id="ARBA00022989"/>
    </source>
</evidence>
<dbReference type="GO" id="GO:0004993">
    <property type="term" value="F:G protein-coupled serotonin receptor activity"/>
    <property type="evidence" value="ECO:0007669"/>
    <property type="project" value="UniProtKB-ARBA"/>
</dbReference>
<dbReference type="InterPro" id="IPR000276">
    <property type="entry name" value="GPCR_Rhodpsn"/>
</dbReference>
<evidence type="ECO:0000256" key="2">
    <source>
        <dbReference type="ARBA" id="ARBA00022475"/>
    </source>
</evidence>
<dbReference type="Gene3D" id="1.20.1070.10">
    <property type="entry name" value="Rhodopsin 7-helix transmembrane proteins"/>
    <property type="match status" value="2"/>
</dbReference>
<protein>
    <submittedName>
        <fullName evidence="14">TyrR</fullName>
    </submittedName>
</protein>
<evidence type="ECO:0000256" key="1">
    <source>
        <dbReference type="ARBA" id="ARBA00004651"/>
    </source>
</evidence>
<dbReference type="PROSITE" id="PS00237">
    <property type="entry name" value="G_PROTEIN_RECEP_F1_1"/>
    <property type="match status" value="1"/>
</dbReference>
<dbReference type="AlphaFoldDB" id="A0A812B9L7"/>
<dbReference type="OrthoDB" id="5955450at2759"/>
<dbReference type="GO" id="GO:0043410">
    <property type="term" value="P:positive regulation of MAPK cascade"/>
    <property type="evidence" value="ECO:0007669"/>
    <property type="project" value="TreeGrafter"/>
</dbReference>
<keyword evidence="8 10" id="KW-0675">Receptor</keyword>
<gene>
    <name evidence="14" type="ORF">SPHA_14115</name>
</gene>
<feature type="compositionally biased region" description="Low complexity" evidence="11">
    <location>
        <begin position="419"/>
        <end position="435"/>
    </location>
</feature>
<dbReference type="PANTHER" id="PTHR24248">
    <property type="entry name" value="ADRENERGIC RECEPTOR-RELATED G-PROTEIN COUPLED RECEPTOR"/>
    <property type="match status" value="1"/>
</dbReference>
<feature type="compositionally biased region" description="Low complexity" evidence="11">
    <location>
        <begin position="568"/>
        <end position="581"/>
    </location>
</feature>
<comment type="caution">
    <text evidence="14">The sequence shown here is derived from an EMBL/GenBank/DDBJ whole genome shotgun (WGS) entry which is preliminary data.</text>
</comment>
<keyword evidence="3 10" id="KW-0812">Transmembrane</keyword>
<feature type="region of interest" description="Disordered" evidence="11">
    <location>
        <begin position="503"/>
        <end position="610"/>
    </location>
</feature>
<dbReference type="GO" id="GO:0005886">
    <property type="term" value="C:plasma membrane"/>
    <property type="evidence" value="ECO:0007669"/>
    <property type="project" value="UniProtKB-SubCell"/>
</dbReference>
<evidence type="ECO:0000256" key="8">
    <source>
        <dbReference type="ARBA" id="ARBA00023170"/>
    </source>
</evidence>
<dbReference type="Pfam" id="PF00001">
    <property type="entry name" value="7tm_1"/>
    <property type="match status" value="2"/>
</dbReference>
<dbReference type="PANTHER" id="PTHR24248:SF199">
    <property type="entry name" value="IP13425P-RELATED"/>
    <property type="match status" value="1"/>
</dbReference>
<name>A0A812B9L7_ACAPH</name>
<dbReference type="InterPro" id="IPR017452">
    <property type="entry name" value="GPCR_Rhodpsn_7TM"/>
</dbReference>
<feature type="transmembrane region" description="Helical" evidence="12">
    <location>
        <begin position="760"/>
        <end position="783"/>
    </location>
</feature>
<proteinExistence type="inferred from homology"/>
<dbReference type="GO" id="GO:0071880">
    <property type="term" value="P:adenylate cyclase-activating adrenergic receptor signaling pathway"/>
    <property type="evidence" value="ECO:0007669"/>
    <property type="project" value="TreeGrafter"/>
</dbReference>
<evidence type="ECO:0000256" key="9">
    <source>
        <dbReference type="ARBA" id="ARBA00023224"/>
    </source>
</evidence>
<feature type="region of interest" description="Disordered" evidence="11">
    <location>
        <begin position="385"/>
        <end position="438"/>
    </location>
</feature>
<feature type="compositionally biased region" description="Basic and acidic residues" evidence="11">
    <location>
        <begin position="586"/>
        <end position="610"/>
    </location>
</feature>
<feature type="transmembrane region" description="Helical" evidence="12">
    <location>
        <begin position="728"/>
        <end position="748"/>
    </location>
</feature>
<feature type="compositionally biased region" description="Low complexity" evidence="11">
    <location>
        <begin position="544"/>
        <end position="557"/>
    </location>
</feature>
<evidence type="ECO:0000256" key="6">
    <source>
        <dbReference type="ARBA" id="ARBA00023136"/>
    </source>
</evidence>
<evidence type="ECO:0000256" key="12">
    <source>
        <dbReference type="SAM" id="Phobius"/>
    </source>
</evidence>
<feature type="region of interest" description="Disordered" evidence="11">
    <location>
        <begin position="297"/>
        <end position="353"/>
    </location>
</feature>
<evidence type="ECO:0000256" key="11">
    <source>
        <dbReference type="SAM" id="MobiDB-lite"/>
    </source>
</evidence>
<feature type="transmembrane region" description="Helical" evidence="12">
    <location>
        <begin position="76"/>
        <end position="100"/>
    </location>
</feature>
<keyword evidence="5 10" id="KW-0297">G-protein coupled receptor</keyword>
<evidence type="ECO:0000256" key="10">
    <source>
        <dbReference type="RuleBase" id="RU000688"/>
    </source>
</evidence>
<dbReference type="EMBL" id="CAHIKZ030000479">
    <property type="protein sequence ID" value="CAE1176294.1"/>
    <property type="molecule type" value="Genomic_DNA"/>
</dbReference>
<dbReference type="CDD" id="cd15061">
    <property type="entry name" value="7tmA_tyramine_R-like"/>
    <property type="match status" value="1"/>
</dbReference>
<feature type="transmembrane region" description="Helical" evidence="12">
    <location>
        <begin position="232"/>
        <end position="255"/>
    </location>
</feature>
<keyword evidence="6 12" id="KW-0472">Membrane</keyword>
<evidence type="ECO:0000313" key="14">
    <source>
        <dbReference type="EMBL" id="CAE1176294.1"/>
    </source>
</evidence>
<keyword evidence="15" id="KW-1185">Reference proteome</keyword>
<dbReference type="Proteomes" id="UP000597762">
    <property type="component" value="Unassembled WGS sequence"/>
</dbReference>
<evidence type="ECO:0000259" key="13">
    <source>
        <dbReference type="PROSITE" id="PS50262"/>
    </source>
</evidence>
<keyword evidence="7" id="KW-1015">Disulfide bond</keyword>
<organism evidence="14 15">
    <name type="scientific">Acanthosepion pharaonis</name>
    <name type="common">Pharaoh cuttlefish</name>
    <name type="synonym">Sepia pharaonis</name>
    <dbReference type="NCBI Taxonomy" id="158019"/>
    <lineage>
        <taxon>Eukaryota</taxon>
        <taxon>Metazoa</taxon>
        <taxon>Spiralia</taxon>
        <taxon>Lophotrochozoa</taxon>
        <taxon>Mollusca</taxon>
        <taxon>Cephalopoda</taxon>
        <taxon>Coleoidea</taxon>
        <taxon>Decapodiformes</taxon>
        <taxon>Sepiida</taxon>
        <taxon>Sepiina</taxon>
        <taxon>Sepiidae</taxon>
        <taxon>Acanthosepion</taxon>
    </lineage>
</organism>
<evidence type="ECO:0000256" key="3">
    <source>
        <dbReference type="ARBA" id="ARBA00022692"/>
    </source>
</evidence>
<dbReference type="PRINTS" id="PR00237">
    <property type="entry name" value="GPCRRHODOPSN"/>
</dbReference>
<keyword evidence="2" id="KW-1003">Cell membrane</keyword>
<feature type="compositionally biased region" description="Basic and acidic residues" evidence="11">
    <location>
        <begin position="522"/>
        <end position="531"/>
    </location>
</feature>
<evidence type="ECO:0000313" key="15">
    <source>
        <dbReference type="Proteomes" id="UP000597762"/>
    </source>
</evidence>
<dbReference type="SMART" id="SM01381">
    <property type="entry name" value="7TM_GPCR_Srsx"/>
    <property type="match status" value="1"/>
</dbReference>